<evidence type="ECO:0000256" key="1">
    <source>
        <dbReference type="ARBA" id="ARBA00005189"/>
    </source>
</evidence>
<keyword evidence="4" id="KW-1133">Transmembrane helix</keyword>
<keyword evidence="3 6" id="KW-0012">Acyltransferase</keyword>
<dbReference type="PANTHER" id="PTHR10434:SF11">
    <property type="entry name" value="1-ACYL-SN-GLYCEROL-3-PHOSPHATE ACYLTRANSFERASE"/>
    <property type="match status" value="1"/>
</dbReference>
<evidence type="ECO:0000313" key="6">
    <source>
        <dbReference type="EMBL" id="MDI3321353.1"/>
    </source>
</evidence>
<dbReference type="CDD" id="cd07989">
    <property type="entry name" value="LPLAT_AGPAT-like"/>
    <property type="match status" value="1"/>
</dbReference>
<dbReference type="Pfam" id="PF01553">
    <property type="entry name" value="Acyltransferase"/>
    <property type="match status" value="1"/>
</dbReference>
<protein>
    <submittedName>
        <fullName evidence="6">Lysophospholipid acyltransferase family protein</fullName>
    </submittedName>
</protein>
<dbReference type="PANTHER" id="PTHR10434">
    <property type="entry name" value="1-ACYL-SN-GLYCEROL-3-PHOSPHATE ACYLTRANSFERASE"/>
    <property type="match status" value="1"/>
</dbReference>
<feature type="transmembrane region" description="Helical" evidence="4">
    <location>
        <begin position="12"/>
        <end position="37"/>
    </location>
</feature>
<proteinExistence type="predicted"/>
<dbReference type="EMBL" id="JASBRG010000007">
    <property type="protein sequence ID" value="MDI3321353.1"/>
    <property type="molecule type" value="Genomic_DNA"/>
</dbReference>
<dbReference type="RefSeq" id="WP_282335463.1">
    <property type="nucleotide sequence ID" value="NZ_JASBRG010000007.1"/>
</dbReference>
<keyword evidence="4" id="KW-0472">Membrane</keyword>
<keyword evidence="2" id="KW-0808">Transferase</keyword>
<reference evidence="6 7" key="1">
    <citation type="submission" date="2023-05" db="EMBL/GenBank/DDBJ databases">
        <title>Genome sequence of Pinibacter sp. MAH-24.</title>
        <authorList>
            <person name="Huq M.A."/>
        </authorList>
    </citation>
    <scope>NUCLEOTIDE SEQUENCE [LARGE SCALE GENOMIC DNA]</scope>
    <source>
        <strain evidence="6 7">MAH-24</strain>
    </source>
</reference>
<dbReference type="InterPro" id="IPR002123">
    <property type="entry name" value="Plipid/glycerol_acylTrfase"/>
</dbReference>
<accession>A0ABT6RFL1</accession>
<name>A0ABT6RFL1_9BACT</name>
<dbReference type="GO" id="GO:0016746">
    <property type="term" value="F:acyltransferase activity"/>
    <property type="evidence" value="ECO:0007669"/>
    <property type="project" value="UniProtKB-KW"/>
</dbReference>
<evidence type="ECO:0000313" key="7">
    <source>
        <dbReference type="Proteomes" id="UP001226434"/>
    </source>
</evidence>
<evidence type="ECO:0000259" key="5">
    <source>
        <dbReference type="SMART" id="SM00563"/>
    </source>
</evidence>
<organism evidence="6 7">
    <name type="scientific">Pinibacter soli</name>
    <dbReference type="NCBI Taxonomy" id="3044211"/>
    <lineage>
        <taxon>Bacteria</taxon>
        <taxon>Pseudomonadati</taxon>
        <taxon>Bacteroidota</taxon>
        <taxon>Chitinophagia</taxon>
        <taxon>Chitinophagales</taxon>
        <taxon>Chitinophagaceae</taxon>
        <taxon>Pinibacter</taxon>
    </lineage>
</organism>
<comment type="caution">
    <text evidence="6">The sequence shown here is derived from an EMBL/GenBank/DDBJ whole genome shotgun (WGS) entry which is preliminary data.</text>
</comment>
<evidence type="ECO:0000256" key="3">
    <source>
        <dbReference type="ARBA" id="ARBA00023315"/>
    </source>
</evidence>
<evidence type="ECO:0000256" key="2">
    <source>
        <dbReference type="ARBA" id="ARBA00022679"/>
    </source>
</evidence>
<gene>
    <name evidence="6" type="ORF">QJ048_16275</name>
</gene>
<comment type="pathway">
    <text evidence="1">Lipid metabolism.</text>
</comment>
<keyword evidence="7" id="KW-1185">Reference proteome</keyword>
<dbReference type="SUPFAM" id="SSF69593">
    <property type="entry name" value="Glycerol-3-phosphate (1)-acyltransferase"/>
    <property type="match status" value="1"/>
</dbReference>
<sequence length="252" mass="28953">MRIIREILGRIFALWGLLIFFITMLVALPIIWLTGFYEEPKSTISFVKIAKRWMHIYLYLIGCPVSAKGQQNFKEGETYIVLCNHNSLMDVPLSFPEIPGGNKTIAKAEFAKVPLFGMIYKRGSVLVDRKSDESRRKSIDAMKKVLLSGMHMCIYPEGTRNQTNKPLKDFYDGAFKLATDTKKPIIPGIIFNTKETLPASKFFFLWPHKLSIHFLPPIYIDDNISSKELKEKVYKVMEKYYVEIAVLNNGSN</sequence>
<keyword evidence="4" id="KW-0812">Transmembrane</keyword>
<feature type="domain" description="Phospholipid/glycerol acyltransferase" evidence="5">
    <location>
        <begin position="79"/>
        <end position="193"/>
    </location>
</feature>
<dbReference type="SMART" id="SM00563">
    <property type="entry name" value="PlsC"/>
    <property type="match status" value="1"/>
</dbReference>
<dbReference type="Proteomes" id="UP001226434">
    <property type="component" value="Unassembled WGS sequence"/>
</dbReference>
<evidence type="ECO:0000256" key="4">
    <source>
        <dbReference type="SAM" id="Phobius"/>
    </source>
</evidence>